<dbReference type="Pfam" id="PF07855">
    <property type="entry name" value="ATG101"/>
    <property type="match status" value="1"/>
</dbReference>
<dbReference type="PANTHER" id="PTHR13292:SF0">
    <property type="entry name" value="AUTOPHAGY-RELATED PROTEIN 101"/>
    <property type="match status" value="1"/>
</dbReference>
<protein>
    <recommendedName>
        <fullName evidence="2">Autophagy-related protein 101</fullName>
    </recommendedName>
</protein>
<keyword evidence="3" id="KW-0072">Autophagy</keyword>
<evidence type="ECO:0000313" key="5">
    <source>
        <dbReference type="WBParaSite" id="SMTH1_85810.1"/>
    </source>
</evidence>
<reference evidence="5" key="1">
    <citation type="submission" date="2023-11" db="UniProtKB">
        <authorList>
            <consortium name="WormBaseParasite"/>
        </authorList>
    </citation>
    <scope>IDENTIFICATION</scope>
</reference>
<evidence type="ECO:0000256" key="1">
    <source>
        <dbReference type="ARBA" id="ARBA00007130"/>
    </source>
</evidence>
<dbReference type="GO" id="GO:1990316">
    <property type="term" value="C:Atg1/ULK1 kinase complex"/>
    <property type="evidence" value="ECO:0007669"/>
    <property type="project" value="TreeGrafter"/>
</dbReference>
<organism evidence="4 5">
    <name type="scientific">Schistosoma mattheei</name>
    <dbReference type="NCBI Taxonomy" id="31246"/>
    <lineage>
        <taxon>Eukaryota</taxon>
        <taxon>Metazoa</taxon>
        <taxon>Spiralia</taxon>
        <taxon>Lophotrochozoa</taxon>
        <taxon>Platyhelminthes</taxon>
        <taxon>Trematoda</taxon>
        <taxon>Digenea</taxon>
        <taxon>Strigeidida</taxon>
        <taxon>Schistosomatoidea</taxon>
        <taxon>Schistosomatidae</taxon>
        <taxon>Schistosoma</taxon>
    </lineage>
</organism>
<dbReference type="GO" id="GO:0000045">
    <property type="term" value="P:autophagosome assembly"/>
    <property type="evidence" value="ECO:0007669"/>
    <property type="project" value="TreeGrafter"/>
</dbReference>
<dbReference type="Proteomes" id="UP000050791">
    <property type="component" value="Unassembled WGS sequence"/>
</dbReference>
<dbReference type="InterPro" id="IPR012445">
    <property type="entry name" value="ATG101"/>
</dbReference>
<accession>A0AA85BWA1</accession>
<dbReference type="WBParaSite" id="SMTH1_85810.1">
    <property type="protein sequence ID" value="SMTH1_85810.1"/>
    <property type="gene ID" value="SMTH1_85810"/>
</dbReference>
<dbReference type="AlphaFoldDB" id="A0AA85BWA1"/>
<dbReference type="GO" id="GO:0000407">
    <property type="term" value="C:phagophore assembly site"/>
    <property type="evidence" value="ECO:0007669"/>
    <property type="project" value="TreeGrafter"/>
</dbReference>
<evidence type="ECO:0000256" key="3">
    <source>
        <dbReference type="ARBA" id="ARBA00023006"/>
    </source>
</evidence>
<evidence type="ECO:0000256" key="2">
    <source>
        <dbReference type="ARBA" id="ARBA00018874"/>
    </source>
</evidence>
<sequence length="253" mass="28413">MVAFNNATQGRGGEFDLDLPVMNCREYSFIFSVVEPEISDVVSGRCRLLDLTYVCINSNQLIEKVATSVSAFVEAMHRDSCSSNNNGEVRGAINLEFVVHRKGVWLGPEAATWERWIVNVILKSVSANEKEDHRRQISSQLRDELCNILEHFNSPSAYAPSLGSSQVETEHIIDFSMCGISPYRFSINYLSNSCQSRSGTIKVYPRVPIFSDSSSQSVVRQLNERLSCACTEVKYFSKQTVYKLHTACLRNSS</sequence>
<proteinExistence type="inferred from homology"/>
<dbReference type="PANTHER" id="PTHR13292">
    <property type="entry name" value="AUTOPHAGY-RELATED PROTEIN 101"/>
    <property type="match status" value="1"/>
</dbReference>
<comment type="similarity">
    <text evidence="1">Belongs to the ATG101 family.</text>
</comment>
<name>A0AA85BWA1_9TREM</name>
<dbReference type="GO" id="GO:0019901">
    <property type="term" value="F:protein kinase binding"/>
    <property type="evidence" value="ECO:0007669"/>
    <property type="project" value="TreeGrafter"/>
</dbReference>
<evidence type="ECO:0000313" key="4">
    <source>
        <dbReference type="Proteomes" id="UP000050791"/>
    </source>
</evidence>